<keyword evidence="2" id="KW-1185">Reference proteome</keyword>
<reference evidence="1" key="1">
    <citation type="submission" date="2022-08" db="EMBL/GenBank/DDBJ databases">
        <authorList>
            <person name="Kallberg Y."/>
            <person name="Tangrot J."/>
            <person name="Rosling A."/>
        </authorList>
    </citation>
    <scope>NUCLEOTIDE SEQUENCE</scope>
    <source>
        <strain evidence="1">Wild A</strain>
    </source>
</reference>
<dbReference type="EMBL" id="CAMKVN010000075">
    <property type="protein sequence ID" value="CAI2163178.1"/>
    <property type="molecule type" value="Genomic_DNA"/>
</dbReference>
<organism evidence="1 2">
    <name type="scientific">Funneliformis geosporum</name>
    <dbReference type="NCBI Taxonomy" id="1117311"/>
    <lineage>
        <taxon>Eukaryota</taxon>
        <taxon>Fungi</taxon>
        <taxon>Fungi incertae sedis</taxon>
        <taxon>Mucoromycota</taxon>
        <taxon>Glomeromycotina</taxon>
        <taxon>Glomeromycetes</taxon>
        <taxon>Glomerales</taxon>
        <taxon>Glomeraceae</taxon>
        <taxon>Funneliformis</taxon>
    </lineage>
</organism>
<protein>
    <submittedName>
        <fullName evidence="1">1671_t:CDS:1</fullName>
    </submittedName>
</protein>
<evidence type="ECO:0000313" key="2">
    <source>
        <dbReference type="Proteomes" id="UP001153678"/>
    </source>
</evidence>
<dbReference type="OrthoDB" id="2305429at2759"/>
<name>A0A9W4SBV7_9GLOM</name>
<gene>
    <name evidence="1" type="ORF">FWILDA_LOCUS939</name>
</gene>
<proteinExistence type="predicted"/>
<evidence type="ECO:0000313" key="1">
    <source>
        <dbReference type="EMBL" id="CAI2163178.1"/>
    </source>
</evidence>
<accession>A0A9W4SBV7</accession>
<comment type="caution">
    <text evidence="1">The sequence shown here is derived from an EMBL/GenBank/DDBJ whole genome shotgun (WGS) entry which is preliminary data.</text>
</comment>
<dbReference type="Proteomes" id="UP001153678">
    <property type="component" value="Unassembled WGS sequence"/>
</dbReference>
<dbReference type="AlphaFoldDB" id="A0A9W4SBV7"/>
<sequence length="141" mass="16457">MYFQYLDSKVINIASDSWDDSYELYTRLDKLLGLKGSMIDHKCSINNPVRISDDKKGLKEMLADLSAPSKLGKPNEWHFPEPFRSLKESLQLLDQYYNQVDKLALQLFTLRILNSRTDYEHGTHLKAYVKAVRKHQYSLNS</sequence>